<comment type="caution">
    <text evidence="1">The sequence shown here is derived from an EMBL/GenBank/DDBJ whole genome shotgun (WGS) entry which is preliminary data.</text>
</comment>
<name>A0A4S8I7E3_MUSBA</name>
<dbReference type="Proteomes" id="UP000317650">
    <property type="component" value="Chromosome 2"/>
</dbReference>
<dbReference type="EMBL" id="PYDT01000011">
    <property type="protein sequence ID" value="THU43857.1"/>
    <property type="molecule type" value="Genomic_DNA"/>
</dbReference>
<proteinExistence type="predicted"/>
<evidence type="ECO:0000313" key="1">
    <source>
        <dbReference type="EMBL" id="THU43857.1"/>
    </source>
</evidence>
<gene>
    <name evidence="1" type="ORF">C4D60_Mb02t01230</name>
</gene>
<keyword evidence="2" id="KW-1185">Reference proteome</keyword>
<accession>A0A4S8I7E3</accession>
<reference evidence="1 2" key="1">
    <citation type="journal article" date="2019" name="Nat. Plants">
        <title>Genome sequencing of Musa balbisiana reveals subgenome evolution and function divergence in polyploid bananas.</title>
        <authorList>
            <person name="Yao X."/>
        </authorList>
    </citation>
    <scope>NUCLEOTIDE SEQUENCE [LARGE SCALE GENOMIC DNA]</scope>
    <source>
        <strain evidence="2">cv. DH-PKW</strain>
        <tissue evidence="1">Leaves</tissue>
    </source>
</reference>
<sequence length="133" mass="14258">MFGMSYNCGERKKTGAKNKIGRGDRGKVEKGFGCTHLDLRIKIYERQPHVAWPQAGSTGATLATTGRQPACTRLVAGGAGSSQVPHLRALPIAVPVGRAVGKVTTYVRARARAQGLRLWVLDPRIEAPRGEAP</sequence>
<protein>
    <submittedName>
        <fullName evidence="1">Uncharacterized protein</fullName>
    </submittedName>
</protein>
<dbReference type="AlphaFoldDB" id="A0A4S8I7E3"/>
<evidence type="ECO:0000313" key="2">
    <source>
        <dbReference type="Proteomes" id="UP000317650"/>
    </source>
</evidence>
<organism evidence="1 2">
    <name type="scientific">Musa balbisiana</name>
    <name type="common">Banana</name>
    <dbReference type="NCBI Taxonomy" id="52838"/>
    <lineage>
        <taxon>Eukaryota</taxon>
        <taxon>Viridiplantae</taxon>
        <taxon>Streptophyta</taxon>
        <taxon>Embryophyta</taxon>
        <taxon>Tracheophyta</taxon>
        <taxon>Spermatophyta</taxon>
        <taxon>Magnoliopsida</taxon>
        <taxon>Liliopsida</taxon>
        <taxon>Zingiberales</taxon>
        <taxon>Musaceae</taxon>
        <taxon>Musa</taxon>
    </lineage>
</organism>